<dbReference type="Proteomes" id="UP000177025">
    <property type="component" value="Unassembled WGS sequence"/>
</dbReference>
<organism evidence="1 2">
    <name type="scientific">candidate division WOR-3 bacterium RBG_13_43_14</name>
    <dbReference type="NCBI Taxonomy" id="1802590"/>
    <lineage>
        <taxon>Bacteria</taxon>
        <taxon>Bacteria division WOR-3</taxon>
    </lineage>
</organism>
<proteinExistence type="predicted"/>
<evidence type="ECO:0000313" key="2">
    <source>
        <dbReference type="Proteomes" id="UP000177025"/>
    </source>
</evidence>
<dbReference type="AlphaFoldDB" id="A0A1F4UE77"/>
<dbReference type="EMBL" id="MEUM01000036">
    <property type="protein sequence ID" value="OGC43120.1"/>
    <property type="molecule type" value="Genomic_DNA"/>
</dbReference>
<gene>
    <name evidence="1" type="ORF">A2Y85_03575</name>
</gene>
<comment type="caution">
    <text evidence="1">The sequence shown here is derived from an EMBL/GenBank/DDBJ whole genome shotgun (WGS) entry which is preliminary data.</text>
</comment>
<reference evidence="1 2" key="1">
    <citation type="journal article" date="2016" name="Nat. Commun.">
        <title>Thousands of microbial genomes shed light on interconnected biogeochemical processes in an aquifer system.</title>
        <authorList>
            <person name="Anantharaman K."/>
            <person name="Brown C.T."/>
            <person name="Hug L.A."/>
            <person name="Sharon I."/>
            <person name="Castelle C.J."/>
            <person name="Probst A.J."/>
            <person name="Thomas B.C."/>
            <person name="Singh A."/>
            <person name="Wilkins M.J."/>
            <person name="Karaoz U."/>
            <person name="Brodie E.L."/>
            <person name="Williams K.H."/>
            <person name="Hubbard S.S."/>
            <person name="Banfield J.F."/>
        </authorList>
    </citation>
    <scope>NUCLEOTIDE SEQUENCE [LARGE SCALE GENOMIC DNA]</scope>
</reference>
<name>A0A1F4UE77_UNCW3</name>
<protein>
    <submittedName>
        <fullName evidence="1">Uncharacterized protein</fullName>
    </submittedName>
</protein>
<accession>A0A1F4UE77</accession>
<sequence>MAILSVFIISQIIEIEIDSVALDSVYYRYEPIESVFAITVPSEFYINEEAYIDREELDINGSKNFSFDINDGFDQGLDLKVAGKIEGIEIEGNLSDQSMPENTIALSEVEKINLQLKGPGFYAGVGDLTLHLPFGLQDNITGVRAATFKDRNTIGLGYAVNRGAYTQEIFLGEEGKQSPYILNGRVIPGSETVYLSKGISLPIRLMKEIDYNLDYEQGVISITNRHIINALCRIIVEYQQANENYANTYYLTDGNLCNGPFTWTALYRVDQDNRDTPLAFSLTPDEIQNLESSGDSARIYHTYADSSAQGNYRIQDSHFVYVGENNGDFLVNFFYAGDNNGEYIYDPVIKAFNYLGPGLGNYSPKQLLPLPKSLIFYGIGGEYDQAVYVDILGSEYDHNTFSRIDDRDNRGFGTLMKIKKTWARFGINANYVYYDPDYRSPVAESDIDHQYQWNTVDPIQYLAYTELMFKPLERFSCEAGYGVLNGDHQRRTIRIRPLIFELGMDIIDTLNRYYAGLETNIRRLSLTGNYQHSQHTDQANLKVYYNLSDHDHLGIITSYDADDGNRGFTTSMEWISRPLSVRLGQRWYNDTSYIFGNTSFRFYRNGWTANGNVEQSQRYWQKKDEQYIKVQSGQGNYVYDPVTGTYLEKPGGDYIRKLVFLPEYEKITARNLAIEGGYSSSIFELLTRVRYIDEINFKSINTQLINSIALDDIDIEIDISQEINDDRRYALAGIWTQYRSLAFAPYFQRLILHFDANDKIEKQNEFTKEKRTEFGGSIAYRIGDIITCQPLAGYYYNTFYSEFFPDLNIIMQKPVLSLLIAVPFIKKGRAEIIGDLNYRFFNIDSVPYFYTANEPSGLEKIITVNLSLNAGSNTLLSTNYRLDMPPDNNIRHNFKLQARIDF</sequence>
<evidence type="ECO:0000313" key="1">
    <source>
        <dbReference type="EMBL" id="OGC43120.1"/>
    </source>
</evidence>